<evidence type="ECO:0000313" key="3">
    <source>
        <dbReference type="EMBL" id="EFJ36598.1"/>
    </source>
</evidence>
<feature type="repeat" description="PPR" evidence="2">
    <location>
        <begin position="354"/>
        <end position="388"/>
    </location>
</feature>
<proteinExistence type="predicted"/>
<dbReference type="InterPro" id="IPR002885">
    <property type="entry name" value="PPR_rpt"/>
</dbReference>
<reference evidence="3 4" key="1">
    <citation type="journal article" date="2011" name="Science">
        <title>The Selaginella genome identifies genetic changes associated with the evolution of vascular plants.</title>
        <authorList>
            <person name="Banks J.A."/>
            <person name="Nishiyama T."/>
            <person name="Hasebe M."/>
            <person name="Bowman J.L."/>
            <person name="Gribskov M."/>
            <person name="dePamphilis C."/>
            <person name="Albert V.A."/>
            <person name="Aono N."/>
            <person name="Aoyama T."/>
            <person name="Ambrose B.A."/>
            <person name="Ashton N.W."/>
            <person name="Axtell M.J."/>
            <person name="Barker E."/>
            <person name="Barker M.S."/>
            <person name="Bennetzen J.L."/>
            <person name="Bonawitz N.D."/>
            <person name="Chapple C."/>
            <person name="Cheng C."/>
            <person name="Correa L.G."/>
            <person name="Dacre M."/>
            <person name="DeBarry J."/>
            <person name="Dreyer I."/>
            <person name="Elias M."/>
            <person name="Engstrom E.M."/>
            <person name="Estelle M."/>
            <person name="Feng L."/>
            <person name="Finet C."/>
            <person name="Floyd S.K."/>
            <person name="Frommer W.B."/>
            <person name="Fujita T."/>
            <person name="Gramzow L."/>
            <person name="Gutensohn M."/>
            <person name="Harholt J."/>
            <person name="Hattori M."/>
            <person name="Heyl A."/>
            <person name="Hirai T."/>
            <person name="Hiwatashi Y."/>
            <person name="Ishikawa M."/>
            <person name="Iwata M."/>
            <person name="Karol K.G."/>
            <person name="Koehler B."/>
            <person name="Kolukisaoglu U."/>
            <person name="Kubo M."/>
            <person name="Kurata T."/>
            <person name="Lalonde S."/>
            <person name="Li K."/>
            <person name="Li Y."/>
            <person name="Litt A."/>
            <person name="Lyons E."/>
            <person name="Manning G."/>
            <person name="Maruyama T."/>
            <person name="Michael T.P."/>
            <person name="Mikami K."/>
            <person name="Miyazaki S."/>
            <person name="Morinaga S."/>
            <person name="Murata T."/>
            <person name="Mueller-Roeber B."/>
            <person name="Nelson D.R."/>
            <person name="Obara M."/>
            <person name="Oguri Y."/>
            <person name="Olmstead R.G."/>
            <person name="Onodera N."/>
            <person name="Petersen B.L."/>
            <person name="Pils B."/>
            <person name="Prigge M."/>
            <person name="Rensing S.A."/>
            <person name="Riano-Pachon D.M."/>
            <person name="Roberts A.W."/>
            <person name="Sato Y."/>
            <person name="Scheller H.V."/>
            <person name="Schulz B."/>
            <person name="Schulz C."/>
            <person name="Shakirov E.V."/>
            <person name="Shibagaki N."/>
            <person name="Shinohara N."/>
            <person name="Shippen D.E."/>
            <person name="Soerensen I."/>
            <person name="Sotooka R."/>
            <person name="Sugimoto N."/>
            <person name="Sugita M."/>
            <person name="Sumikawa N."/>
            <person name="Tanurdzic M."/>
            <person name="Theissen G."/>
            <person name="Ulvskov P."/>
            <person name="Wakazuki S."/>
            <person name="Weng J.K."/>
            <person name="Willats W.W."/>
            <person name="Wipf D."/>
            <person name="Wolf P.G."/>
            <person name="Yang L."/>
            <person name="Zimmer A.D."/>
            <person name="Zhu Q."/>
            <person name="Mitros T."/>
            <person name="Hellsten U."/>
            <person name="Loque D."/>
            <person name="Otillar R."/>
            <person name="Salamov A."/>
            <person name="Schmutz J."/>
            <person name="Shapiro H."/>
            <person name="Lindquist E."/>
            <person name="Lucas S."/>
            <person name="Rokhsar D."/>
            <person name="Grigoriev I.V."/>
        </authorList>
    </citation>
    <scope>NUCLEOTIDE SEQUENCE [LARGE SCALE GENOMIC DNA]</scope>
</reference>
<dbReference type="InterPro" id="IPR011990">
    <property type="entry name" value="TPR-like_helical_dom_sf"/>
</dbReference>
<feature type="non-terminal residue" evidence="3">
    <location>
        <position position="1"/>
    </location>
</feature>
<feature type="repeat" description="PPR" evidence="2">
    <location>
        <begin position="109"/>
        <end position="139"/>
    </location>
</feature>
<keyword evidence="4" id="KW-1185">Reference proteome</keyword>
<dbReference type="PANTHER" id="PTHR46862">
    <property type="entry name" value="OS07G0661900 PROTEIN"/>
    <property type="match status" value="1"/>
</dbReference>
<dbReference type="Pfam" id="PF01535">
    <property type="entry name" value="PPR"/>
    <property type="match status" value="1"/>
</dbReference>
<name>D8QWA3_SELML</name>
<dbReference type="Gramene" id="EFJ36598">
    <property type="protein sequence ID" value="EFJ36598"/>
    <property type="gene ID" value="SELMODRAFT_62209"/>
</dbReference>
<organism evidence="4">
    <name type="scientific">Selaginella moellendorffii</name>
    <name type="common">Spikemoss</name>
    <dbReference type="NCBI Taxonomy" id="88036"/>
    <lineage>
        <taxon>Eukaryota</taxon>
        <taxon>Viridiplantae</taxon>
        <taxon>Streptophyta</taxon>
        <taxon>Embryophyta</taxon>
        <taxon>Tracheophyta</taxon>
        <taxon>Lycopodiopsida</taxon>
        <taxon>Selaginellales</taxon>
        <taxon>Selaginellaceae</taxon>
        <taxon>Selaginella</taxon>
    </lineage>
</organism>
<dbReference type="InParanoid" id="D8QWA3"/>
<dbReference type="SUPFAM" id="SSF81901">
    <property type="entry name" value="HCP-like"/>
    <property type="match status" value="1"/>
</dbReference>
<accession>D8QWA3</accession>
<feature type="repeat" description="PPR" evidence="2">
    <location>
        <begin position="178"/>
        <end position="212"/>
    </location>
</feature>
<dbReference type="PANTHER" id="PTHR46862:SF5">
    <property type="entry name" value="OS02G0170000 PROTEIN"/>
    <property type="match status" value="1"/>
</dbReference>
<dbReference type="NCBIfam" id="TIGR00756">
    <property type="entry name" value="PPR"/>
    <property type="match status" value="8"/>
</dbReference>
<sequence>FQHVSATYNMMLKLLQEAGKYLDMARLAKEMENDDIPRTVETSKILLVSLFKGGYVEDALEVFSQMERSSSPPGFNEYKYVIDRMLRSECYLVVPVLYKGLMTAGHAPDSYVYNAVISSLCNVANMDEAMKVFSKMKDKSTIDLFTYTILIDGYIKCHNVTGATRLFLEMLERGCLPGEEIFNLLFGLHAKAGELDEAVNLFRKIAENGCQPTVKSYGMLLDTFAMVNNLEGAHAFYMELIGKNIYPSSVSCNSLLSRLSKAGKTTLALTFFREMKSFPGTKPNGITYNIAIDLFGKTAKFAEAWEEFLDMKRNGCSPSVVTYNTLIVRLGRGGYIELCFDLYEEMRERGITANQFTYCGLIDVLTRYNQVEHALEFLDEMKRLHFHPSFNTLQLVIKSL</sequence>
<keyword evidence="1" id="KW-0677">Repeat</keyword>
<feature type="repeat" description="PPR" evidence="2">
    <location>
        <begin position="143"/>
        <end position="177"/>
    </location>
</feature>
<feature type="repeat" description="PPR" evidence="2">
    <location>
        <begin position="248"/>
        <end position="278"/>
    </location>
</feature>
<dbReference type="HOGENOM" id="CLU_002706_49_0_1"/>
<feature type="repeat" description="PPR" evidence="2">
    <location>
        <begin position="284"/>
        <end position="318"/>
    </location>
</feature>
<dbReference type="EMBL" id="GL377567">
    <property type="protein sequence ID" value="EFJ36598.1"/>
    <property type="molecule type" value="Genomic_DNA"/>
</dbReference>
<gene>
    <name evidence="3" type="ORF">SELMODRAFT_62209</name>
</gene>
<evidence type="ECO:0000256" key="2">
    <source>
        <dbReference type="PROSITE-ProRule" id="PRU00708"/>
    </source>
</evidence>
<dbReference type="Proteomes" id="UP000001514">
    <property type="component" value="Unassembled WGS sequence"/>
</dbReference>
<evidence type="ECO:0000256" key="1">
    <source>
        <dbReference type="ARBA" id="ARBA00022737"/>
    </source>
</evidence>
<dbReference type="Gene3D" id="1.25.40.10">
    <property type="entry name" value="Tetratricopeptide repeat domain"/>
    <property type="match status" value="4"/>
</dbReference>
<dbReference type="KEGG" id="smo:SELMODRAFT_62209"/>
<dbReference type="Pfam" id="PF13041">
    <property type="entry name" value="PPR_2"/>
    <property type="match status" value="4"/>
</dbReference>
<dbReference type="eggNOG" id="KOG4197">
    <property type="taxonomic scope" value="Eukaryota"/>
</dbReference>
<protein>
    <recommendedName>
        <fullName evidence="5">Pentacotripeptide-repeat region of PRORP domain-containing protein</fullName>
    </recommendedName>
</protein>
<feature type="repeat" description="PPR" evidence="2">
    <location>
        <begin position="39"/>
        <end position="73"/>
    </location>
</feature>
<dbReference type="OrthoDB" id="185373at2759"/>
<feature type="repeat" description="PPR" evidence="2">
    <location>
        <begin position="319"/>
        <end position="353"/>
    </location>
</feature>
<dbReference type="AlphaFoldDB" id="D8QWA3"/>
<dbReference type="STRING" id="88036.D8QWA3"/>
<feature type="non-terminal residue" evidence="3">
    <location>
        <position position="400"/>
    </location>
</feature>
<dbReference type="PROSITE" id="PS51375">
    <property type="entry name" value="PPR"/>
    <property type="match status" value="8"/>
</dbReference>
<evidence type="ECO:0008006" key="5">
    <source>
        <dbReference type="Google" id="ProtNLM"/>
    </source>
</evidence>
<evidence type="ECO:0000313" key="4">
    <source>
        <dbReference type="Proteomes" id="UP000001514"/>
    </source>
</evidence>